<comment type="caution">
    <text evidence="3">The sequence shown here is derived from an EMBL/GenBank/DDBJ whole genome shotgun (WGS) entry which is preliminary data.</text>
</comment>
<proteinExistence type="predicted"/>
<reference evidence="3" key="1">
    <citation type="submission" date="2020-11" db="EMBL/GenBank/DDBJ databases">
        <authorList>
            <consortium name="DOE Joint Genome Institute"/>
            <person name="Ahrendt S."/>
            <person name="Riley R."/>
            <person name="Andreopoulos W."/>
            <person name="Labutti K."/>
            <person name="Pangilinan J."/>
            <person name="Ruiz-Duenas F.J."/>
            <person name="Barrasa J.M."/>
            <person name="Sanchez-Garcia M."/>
            <person name="Camarero S."/>
            <person name="Miyauchi S."/>
            <person name="Serrano A."/>
            <person name="Linde D."/>
            <person name="Babiker R."/>
            <person name="Drula E."/>
            <person name="Ayuso-Fernandez I."/>
            <person name="Pacheco R."/>
            <person name="Padilla G."/>
            <person name="Ferreira P."/>
            <person name="Barriuso J."/>
            <person name="Kellner H."/>
            <person name="Castanera R."/>
            <person name="Alfaro M."/>
            <person name="Ramirez L."/>
            <person name="Pisabarro A.G."/>
            <person name="Kuo A."/>
            <person name="Tritt A."/>
            <person name="Lipzen A."/>
            <person name="He G."/>
            <person name="Yan M."/>
            <person name="Ng V."/>
            <person name="Cullen D."/>
            <person name="Martin F."/>
            <person name="Rosso M.-N."/>
            <person name="Henrissat B."/>
            <person name="Hibbett D."/>
            <person name="Martinez A.T."/>
            <person name="Grigoriev I.V."/>
        </authorList>
    </citation>
    <scope>NUCLEOTIDE SEQUENCE</scope>
    <source>
        <strain evidence="3">CBS 506.95</strain>
    </source>
</reference>
<dbReference type="EMBL" id="MU157843">
    <property type="protein sequence ID" value="KAF9529901.1"/>
    <property type="molecule type" value="Genomic_DNA"/>
</dbReference>
<dbReference type="Proteomes" id="UP000807306">
    <property type="component" value="Unassembled WGS sequence"/>
</dbReference>
<evidence type="ECO:0000313" key="4">
    <source>
        <dbReference type="Proteomes" id="UP000807306"/>
    </source>
</evidence>
<dbReference type="AlphaFoldDB" id="A0A9P6EHS2"/>
<accession>A0A9P6EHS2</accession>
<feature type="compositionally biased region" description="Basic and acidic residues" evidence="1">
    <location>
        <begin position="95"/>
        <end position="106"/>
    </location>
</feature>
<feature type="chain" id="PRO_5040364604" evidence="2">
    <location>
        <begin position="19"/>
        <end position="138"/>
    </location>
</feature>
<name>A0A9P6EHS2_9AGAR</name>
<organism evidence="3 4">
    <name type="scientific">Crepidotus variabilis</name>
    <dbReference type="NCBI Taxonomy" id="179855"/>
    <lineage>
        <taxon>Eukaryota</taxon>
        <taxon>Fungi</taxon>
        <taxon>Dikarya</taxon>
        <taxon>Basidiomycota</taxon>
        <taxon>Agaricomycotina</taxon>
        <taxon>Agaricomycetes</taxon>
        <taxon>Agaricomycetidae</taxon>
        <taxon>Agaricales</taxon>
        <taxon>Agaricineae</taxon>
        <taxon>Crepidotaceae</taxon>
        <taxon>Crepidotus</taxon>
    </lineage>
</organism>
<sequence>MGISLSFILLGLACSTFAYPVSRDDSSGVTFVRRGCCPSKLTKPRPIKLPPLPDNRGGHAYDMGLYGPSASSAGRREDDRPVGLHGNMIDYGDPASKKPNEFKIPDRYVIPHIQQEHYKPEGHPLPGRLSKPPTHPST</sequence>
<gene>
    <name evidence="3" type="ORF">CPB83DRAFT_893129</name>
</gene>
<protein>
    <submittedName>
        <fullName evidence="3">Uncharacterized protein</fullName>
    </submittedName>
</protein>
<keyword evidence="2" id="KW-0732">Signal</keyword>
<evidence type="ECO:0000313" key="3">
    <source>
        <dbReference type="EMBL" id="KAF9529901.1"/>
    </source>
</evidence>
<feature type="signal peptide" evidence="2">
    <location>
        <begin position="1"/>
        <end position="18"/>
    </location>
</feature>
<evidence type="ECO:0000256" key="2">
    <source>
        <dbReference type="SAM" id="SignalP"/>
    </source>
</evidence>
<feature type="region of interest" description="Disordered" evidence="1">
    <location>
        <begin position="60"/>
        <end position="138"/>
    </location>
</feature>
<keyword evidence="4" id="KW-1185">Reference proteome</keyword>
<evidence type="ECO:0000256" key="1">
    <source>
        <dbReference type="SAM" id="MobiDB-lite"/>
    </source>
</evidence>